<evidence type="ECO:0000256" key="4">
    <source>
        <dbReference type="ARBA" id="ARBA00022801"/>
    </source>
</evidence>
<feature type="compositionally biased region" description="Polar residues" evidence="12">
    <location>
        <begin position="291"/>
        <end position="300"/>
    </location>
</feature>
<evidence type="ECO:0000256" key="1">
    <source>
        <dbReference type="ARBA" id="ARBA00004123"/>
    </source>
</evidence>
<dbReference type="GO" id="GO:0005694">
    <property type="term" value="C:chromosome"/>
    <property type="evidence" value="ECO:0007669"/>
    <property type="project" value="TreeGrafter"/>
</dbReference>
<feature type="region of interest" description="Disordered" evidence="12">
    <location>
        <begin position="1038"/>
        <end position="1057"/>
    </location>
</feature>
<evidence type="ECO:0000256" key="9">
    <source>
        <dbReference type="ARBA" id="ARBA00023242"/>
    </source>
</evidence>
<keyword evidence="6" id="KW-0067">ATP-binding</keyword>
<dbReference type="EC" id="5.6.2.4" evidence="11"/>
<dbReference type="GO" id="GO:0043138">
    <property type="term" value="F:3'-5' DNA helicase activity"/>
    <property type="evidence" value="ECO:0007669"/>
    <property type="project" value="UniProtKB-EC"/>
</dbReference>
<keyword evidence="7" id="KW-0238">DNA-binding</keyword>
<evidence type="ECO:0000259" key="13">
    <source>
        <dbReference type="PROSITE" id="PS51192"/>
    </source>
</evidence>
<dbReference type="GO" id="GO:0003677">
    <property type="term" value="F:DNA binding"/>
    <property type="evidence" value="ECO:0007669"/>
    <property type="project" value="UniProtKB-KW"/>
</dbReference>
<name>A0A1C7MFW3_GRIFR</name>
<comment type="caution">
    <text evidence="15">The sequence shown here is derived from an EMBL/GenBank/DDBJ whole genome shotgun (WGS) entry which is preliminary data.</text>
</comment>
<comment type="subcellular location">
    <subcellularLocation>
        <location evidence="1">Nucleus</location>
    </subcellularLocation>
</comment>
<dbReference type="Gene3D" id="3.40.50.300">
    <property type="entry name" value="P-loop containing nucleotide triphosphate hydrolases"/>
    <property type="match status" value="3"/>
</dbReference>
<comment type="similarity">
    <text evidence="2">Belongs to the helicase family. RecQ subfamily.</text>
</comment>
<dbReference type="OMA" id="DVENSCH"/>
<evidence type="ECO:0000313" key="16">
    <source>
        <dbReference type="Proteomes" id="UP000092993"/>
    </source>
</evidence>
<keyword evidence="16" id="KW-1185">Reference proteome</keyword>
<evidence type="ECO:0000256" key="8">
    <source>
        <dbReference type="ARBA" id="ARBA00023235"/>
    </source>
</evidence>
<feature type="compositionally biased region" description="Polar residues" evidence="12">
    <location>
        <begin position="109"/>
        <end position="120"/>
    </location>
</feature>
<keyword evidence="4" id="KW-0378">Hydrolase</keyword>
<dbReference type="Pfam" id="PF00271">
    <property type="entry name" value="Helicase_C"/>
    <property type="match status" value="1"/>
</dbReference>
<feature type="region of interest" description="Disordered" evidence="12">
    <location>
        <begin position="94"/>
        <end position="123"/>
    </location>
</feature>
<dbReference type="PROSITE" id="PS51194">
    <property type="entry name" value="HELICASE_CTER"/>
    <property type="match status" value="1"/>
</dbReference>
<evidence type="ECO:0000256" key="2">
    <source>
        <dbReference type="ARBA" id="ARBA00005446"/>
    </source>
</evidence>
<gene>
    <name evidence="15" type="primary">rqh1</name>
    <name evidence="15" type="ORF">A0H81_04658</name>
</gene>
<evidence type="ECO:0000256" key="6">
    <source>
        <dbReference type="ARBA" id="ARBA00022840"/>
    </source>
</evidence>
<reference evidence="15 16" key="1">
    <citation type="submission" date="2016-03" db="EMBL/GenBank/DDBJ databases">
        <title>Whole genome sequencing of Grifola frondosa 9006-11.</title>
        <authorList>
            <person name="Min B."/>
            <person name="Park H."/>
            <person name="Kim J.-G."/>
            <person name="Cho H."/>
            <person name="Oh Y.-L."/>
            <person name="Kong W.-S."/>
            <person name="Choi I.-G."/>
        </authorList>
    </citation>
    <scope>NUCLEOTIDE SEQUENCE [LARGE SCALE GENOMIC DNA]</scope>
    <source>
        <strain evidence="15 16">9006-11</strain>
    </source>
</reference>
<feature type="region of interest" description="Disordered" evidence="12">
    <location>
        <begin position="157"/>
        <end position="183"/>
    </location>
</feature>
<protein>
    <recommendedName>
        <fullName evidence="11">DNA 3'-5' helicase</fullName>
        <ecNumber evidence="11">5.6.2.4</ecNumber>
    </recommendedName>
</protein>
<dbReference type="STRING" id="5627.A0A1C7MFW3"/>
<dbReference type="InterPro" id="IPR004589">
    <property type="entry name" value="DNA_helicase_ATP-dep_RecQ"/>
</dbReference>
<keyword evidence="9" id="KW-0539">Nucleus</keyword>
<feature type="domain" description="Helicase C-terminal" evidence="14">
    <location>
        <begin position="595"/>
        <end position="739"/>
    </location>
</feature>
<evidence type="ECO:0000256" key="11">
    <source>
        <dbReference type="ARBA" id="ARBA00034808"/>
    </source>
</evidence>
<dbReference type="FunFam" id="3.40.50.300:FF:000340">
    <property type="entry name" value="Bloom syndrome, RecQ helicase"/>
    <property type="match status" value="1"/>
</dbReference>
<dbReference type="GO" id="GO:0016787">
    <property type="term" value="F:hydrolase activity"/>
    <property type="evidence" value="ECO:0007669"/>
    <property type="project" value="UniProtKB-KW"/>
</dbReference>
<dbReference type="PANTHER" id="PTHR13710:SF153">
    <property type="entry name" value="RECQ-LIKE DNA HELICASE BLM"/>
    <property type="match status" value="1"/>
</dbReference>
<feature type="compositionally biased region" description="Low complexity" evidence="12">
    <location>
        <begin position="278"/>
        <end position="288"/>
    </location>
</feature>
<dbReference type="PROSITE" id="PS51192">
    <property type="entry name" value="HELICASE_ATP_BIND_1"/>
    <property type="match status" value="1"/>
</dbReference>
<dbReference type="GO" id="GO:0000724">
    <property type="term" value="P:double-strand break repair via homologous recombination"/>
    <property type="evidence" value="ECO:0007669"/>
    <property type="project" value="TreeGrafter"/>
</dbReference>
<dbReference type="Pfam" id="PF00270">
    <property type="entry name" value="DEAD"/>
    <property type="match status" value="2"/>
</dbReference>
<dbReference type="SMART" id="SM00490">
    <property type="entry name" value="HELICc"/>
    <property type="match status" value="1"/>
</dbReference>
<dbReference type="GO" id="GO:0005737">
    <property type="term" value="C:cytoplasm"/>
    <property type="evidence" value="ECO:0007669"/>
    <property type="project" value="TreeGrafter"/>
</dbReference>
<dbReference type="InterPro" id="IPR036388">
    <property type="entry name" value="WH-like_DNA-bd_sf"/>
</dbReference>
<feature type="domain" description="Helicase ATP-binding" evidence="13">
    <location>
        <begin position="425"/>
        <end position="566"/>
    </location>
</feature>
<proteinExistence type="inferred from homology"/>
<evidence type="ECO:0000256" key="12">
    <source>
        <dbReference type="SAM" id="MobiDB-lite"/>
    </source>
</evidence>
<dbReference type="PROSITE" id="PS00690">
    <property type="entry name" value="DEAH_ATP_HELICASE"/>
    <property type="match status" value="1"/>
</dbReference>
<evidence type="ECO:0000256" key="3">
    <source>
        <dbReference type="ARBA" id="ARBA00022741"/>
    </source>
</evidence>
<evidence type="ECO:0000313" key="15">
    <source>
        <dbReference type="EMBL" id="OBZ75722.1"/>
    </source>
</evidence>
<dbReference type="CDD" id="cd18794">
    <property type="entry name" value="SF2_C_RecQ"/>
    <property type="match status" value="1"/>
</dbReference>
<dbReference type="InterPro" id="IPR044876">
    <property type="entry name" value="HRDC_dom_sf"/>
</dbReference>
<feature type="compositionally biased region" description="Polar residues" evidence="12">
    <location>
        <begin position="164"/>
        <end position="183"/>
    </location>
</feature>
<feature type="region of interest" description="Disordered" evidence="12">
    <location>
        <begin position="278"/>
        <end position="300"/>
    </location>
</feature>
<dbReference type="SUPFAM" id="SSF52540">
    <property type="entry name" value="P-loop containing nucleoside triphosphate hydrolases"/>
    <property type="match status" value="2"/>
</dbReference>
<comment type="catalytic activity">
    <reaction evidence="10">
        <text>Couples ATP hydrolysis with the unwinding of duplex DNA by translocating in the 3'-5' direction.</text>
        <dbReference type="EC" id="5.6.2.4"/>
    </reaction>
</comment>
<evidence type="ECO:0000259" key="14">
    <source>
        <dbReference type="PROSITE" id="PS51194"/>
    </source>
</evidence>
<dbReference type="InterPro" id="IPR002464">
    <property type="entry name" value="DNA/RNA_helicase_DEAH_CS"/>
</dbReference>
<dbReference type="Proteomes" id="UP000092993">
    <property type="component" value="Unassembled WGS sequence"/>
</dbReference>
<sequence length="1057" mass="117385">MSVPRNNLDDLRRRRTNNPILTPATPPVAQKVSKFKPAKSTISLENVTVRKPVSALPSFSTPGFGRGKPTPLRTSATVDNTTSYVDVSSAESTPLNVSTSSIPVKRTSSDNSFELDSPASSKRARVDQIHGKENVFVPDLRDKGKGRARCFTRPFERGLPNATKLPTSGEQTRATSSISLSDNSPPRAFPLDWSDLFTKSDSQLRILLDATLECRSQLSELTSNCGLDEDQATDTVLYRSLDKVIQDRLSAIKAVRKARERGEQPTLPPPTWINGIAASSPAPSTPAAFSRFTTPKSDDSAASTVFSSKVQETSVTSTYNTTTTFVSSAESRAAPDFGNDDLWNDLHDVPDMSTCMDPSSSTTHPIPSTPHLSPPLRNASTSMSIVHPTNHAHSLTTTKYYPEIIRTLNKVFELNSFRENQLEAITAAMEGRDLFVLMPTGGGKSLCFQLPALCKTGVTKGVTVVISPLISLMKDQPVVSDPEKIDSSNSLKHTLRELHRDKQLARFVIDEAHCISTWGRDFRDSYKNLDCLRREFPGVPIIALTATANEQVEMDIIDRLGIQGCTRLRQSFNRPNLNYEVRPKNKSVVADIAEFIQQKYHKETGVIYCSTKAQCEDLAKKLRDTHKLSAQHYHGGMPQAEKASAQEEWQKGYCKIIVATVAFGMGIDKANVRFVIHHSVPSSLANYYQETGRAGRDGNPADCILYYTGADCFRKLHLIRNPPKDTDREKTPEQIHREEDAFRRVMEYCQNEVDCRRVQVLGYFGETFHPQNCHQLCNNCRDPTAEIKEDLTEVAVNAIKLMQALANNGSQLTKSQFVDVMRGTLEKAEVFINGRERLILSFRAGSATTAKRPKKIKADSRSTSYAEPASAVRRTKKAHELEEDPIALFADDDDDEPEFVDDIIKPVRSTKALSKPLYIKSPMVLASDSENEDMPDPDVENSCHKALLRLRQSIIGEHGLDSLADILHDEALGMLSTMLPNDINSFSEVLKDAGVDVAEIQAYTRRFLSVCIKHHLLRVQRDSATALKPRSVTELHKKFEYQSASASKPTSASRSRR</sequence>
<dbReference type="PANTHER" id="PTHR13710">
    <property type="entry name" value="DNA HELICASE RECQ FAMILY MEMBER"/>
    <property type="match status" value="1"/>
</dbReference>
<dbReference type="GO" id="GO:0009378">
    <property type="term" value="F:four-way junction helicase activity"/>
    <property type="evidence" value="ECO:0007669"/>
    <property type="project" value="TreeGrafter"/>
</dbReference>
<dbReference type="InterPro" id="IPR027417">
    <property type="entry name" value="P-loop_NTPase"/>
</dbReference>
<dbReference type="Gene3D" id="1.10.10.10">
    <property type="entry name" value="Winged helix-like DNA-binding domain superfamily/Winged helix DNA-binding domain"/>
    <property type="match status" value="1"/>
</dbReference>
<dbReference type="InterPro" id="IPR011545">
    <property type="entry name" value="DEAD/DEAH_box_helicase_dom"/>
</dbReference>
<accession>A0A1C7MFW3</accession>
<keyword evidence="5 15" id="KW-0347">Helicase</keyword>
<dbReference type="NCBIfam" id="TIGR00614">
    <property type="entry name" value="recQ_fam"/>
    <property type="match status" value="1"/>
</dbReference>
<keyword evidence="3" id="KW-0547">Nucleotide-binding</keyword>
<organism evidence="15 16">
    <name type="scientific">Grifola frondosa</name>
    <name type="common">Maitake</name>
    <name type="synonym">Polyporus frondosus</name>
    <dbReference type="NCBI Taxonomy" id="5627"/>
    <lineage>
        <taxon>Eukaryota</taxon>
        <taxon>Fungi</taxon>
        <taxon>Dikarya</taxon>
        <taxon>Basidiomycota</taxon>
        <taxon>Agaricomycotina</taxon>
        <taxon>Agaricomycetes</taxon>
        <taxon>Polyporales</taxon>
        <taxon>Grifolaceae</taxon>
        <taxon>Grifola</taxon>
    </lineage>
</organism>
<dbReference type="Pfam" id="PF16124">
    <property type="entry name" value="RecQ_Zn_bind"/>
    <property type="match status" value="1"/>
</dbReference>
<evidence type="ECO:0000256" key="5">
    <source>
        <dbReference type="ARBA" id="ARBA00022806"/>
    </source>
</evidence>
<dbReference type="InterPro" id="IPR032284">
    <property type="entry name" value="RecQ_Zn-bd"/>
</dbReference>
<feature type="region of interest" description="Disordered" evidence="12">
    <location>
        <begin position="1"/>
        <end position="26"/>
    </location>
</feature>
<evidence type="ECO:0000256" key="10">
    <source>
        <dbReference type="ARBA" id="ARBA00034617"/>
    </source>
</evidence>
<dbReference type="InterPro" id="IPR001650">
    <property type="entry name" value="Helicase_C-like"/>
</dbReference>
<dbReference type="CDD" id="cd17920">
    <property type="entry name" value="DEXHc_RecQ"/>
    <property type="match status" value="1"/>
</dbReference>
<dbReference type="AlphaFoldDB" id="A0A1C7MFW3"/>
<dbReference type="GO" id="GO:0005634">
    <property type="term" value="C:nucleus"/>
    <property type="evidence" value="ECO:0007669"/>
    <property type="project" value="UniProtKB-SubCell"/>
</dbReference>
<dbReference type="Gene3D" id="1.10.150.80">
    <property type="entry name" value="HRDC domain"/>
    <property type="match status" value="1"/>
</dbReference>
<dbReference type="GO" id="GO:0005524">
    <property type="term" value="F:ATP binding"/>
    <property type="evidence" value="ECO:0007669"/>
    <property type="project" value="UniProtKB-KW"/>
</dbReference>
<dbReference type="EMBL" id="LUGG01000004">
    <property type="protein sequence ID" value="OBZ75722.1"/>
    <property type="molecule type" value="Genomic_DNA"/>
</dbReference>
<keyword evidence="8" id="KW-0413">Isomerase</keyword>
<evidence type="ECO:0000256" key="7">
    <source>
        <dbReference type="ARBA" id="ARBA00023125"/>
    </source>
</evidence>
<dbReference type="InterPro" id="IPR014001">
    <property type="entry name" value="Helicase_ATP-bd"/>
</dbReference>
<dbReference type="SMART" id="SM00487">
    <property type="entry name" value="DEXDc"/>
    <property type="match status" value="1"/>
</dbReference>
<feature type="compositionally biased region" description="Polar residues" evidence="12">
    <location>
        <begin position="1042"/>
        <end position="1057"/>
    </location>
</feature>
<dbReference type="OrthoDB" id="10261556at2759"/>